<protein>
    <recommendedName>
        <fullName evidence="1">AB hydrolase-1 domain-containing protein</fullName>
    </recommendedName>
</protein>
<dbReference type="AlphaFoldDB" id="A0AAD2Q6Y4"/>
<dbReference type="SUPFAM" id="SSF53474">
    <property type="entry name" value="alpha/beta-Hydrolases"/>
    <property type="match status" value="1"/>
</dbReference>
<evidence type="ECO:0000313" key="3">
    <source>
        <dbReference type="Proteomes" id="UP001295794"/>
    </source>
</evidence>
<comment type="caution">
    <text evidence="2">The sequence shown here is derived from an EMBL/GenBank/DDBJ whole genome shotgun (WGS) entry which is preliminary data.</text>
</comment>
<dbReference type="InterPro" id="IPR000073">
    <property type="entry name" value="AB_hydrolase_1"/>
</dbReference>
<dbReference type="PANTHER" id="PTHR43433:SF5">
    <property type="entry name" value="AB HYDROLASE-1 DOMAIN-CONTAINING PROTEIN"/>
    <property type="match status" value="1"/>
</dbReference>
<keyword evidence="3" id="KW-1185">Reference proteome</keyword>
<feature type="domain" description="AB hydrolase-1" evidence="1">
    <location>
        <begin position="27"/>
        <end position="238"/>
    </location>
</feature>
<dbReference type="InterPro" id="IPR029058">
    <property type="entry name" value="AB_hydrolase_fold"/>
</dbReference>
<dbReference type="Proteomes" id="UP001295794">
    <property type="component" value="Unassembled WGS sequence"/>
</dbReference>
<proteinExistence type="predicted"/>
<dbReference type="EMBL" id="CAVNYO010000466">
    <property type="protein sequence ID" value="CAK5283163.1"/>
    <property type="molecule type" value="Genomic_DNA"/>
</dbReference>
<dbReference type="Gene3D" id="3.40.50.1820">
    <property type="entry name" value="alpha/beta hydrolase"/>
    <property type="match status" value="1"/>
</dbReference>
<organism evidence="2 3">
    <name type="scientific">Mycena citricolor</name>
    <dbReference type="NCBI Taxonomy" id="2018698"/>
    <lineage>
        <taxon>Eukaryota</taxon>
        <taxon>Fungi</taxon>
        <taxon>Dikarya</taxon>
        <taxon>Basidiomycota</taxon>
        <taxon>Agaricomycotina</taxon>
        <taxon>Agaricomycetes</taxon>
        <taxon>Agaricomycetidae</taxon>
        <taxon>Agaricales</taxon>
        <taxon>Marasmiineae</taxon>
        <taxon>Mycenaceae</taxon>
        <taxon>Mycena</taxon>
    </lineage>
</organism>
<accession>A0AAD2Q6Y4</accession>
<reference evidence="2" key="1">
    <citation type="submission" date="2023-11" db="EMBL/GenBank/DDBJ databases">
        <authorList>
            <person name="De Vega J J."/>
            <person name="De Vega J J."/>
        </authorList>
    </citation>
    <scope>NUCLEOTIDE SEQUENCE</scope>
</reference>
<dbReference type="InterPro" id="IPR050471">
    <property type="entry name" value="AB_hydrolase"/>
</dbReference>
<evidence type="ECO:0000313" key="2">
    <source>
        <dbReference type="EMBL" id="CAK5283163.1"/>
    </source>
</evidence>
<sequence>MALFTLPDGASISYEVLSPNFLGAVAPLILLCGMGMAKADWRALAPALAQSRPVLVYDHRGIGDSTHGSENITISRMARDLVELVLHLRWNEVALCGYSMGGVVAQQLLVFPLQNLPLPFRVTHVFLISTRSVVLQEAQYGLQIRPTAVPRTPAQRMELIRRTLEATFDPAWLGANPVRFENIVQATVHGRQVPPRPPSTIEQQRLALQNFDFAALFPGISRRVKILVIHGQKDQVIPFRCASETLGMIKSAKFVQVGSQVGQVPSLAFGHQWFEYFDLRVWHDVFEAHLRS</sequence>
<dbReference type="Pfam" id="PF00561">
    <property type="entry name" value="Abhydrolase_1"/>
    <property type="match status" value="1"/>
</dbReference>
<dbReference type="PRINTS" id="PR00111">
    <property type="entry name" value="ABHYDROLASE"/>
</dbReference>
<gene>
    <name evidence="2" type="ORF">MYCIT1_LOCUS35474</name>
</gene>
<dbReference type="PANTHER" id="PTHR43433">
    <property type="entry name" value="HYDROLASE, ALPHA/BETA FOLD FAMILY PROTEIN"/>
    <property type="match status" value="1"/>
</dbReference>
<name>A0AAD2Q6Y4_9AGAR</name>
<evidence type="ECO:0000259" key="1">
    <source>
        <dbReference type="Pfam" id="PF00561"/>
    </source>
</evidence>